<dbReference type="STRING" id="391587.KAOT1_00925"/>
<dbReference type="PANTHER" id="PTHR42881:SF13">
    <property type="entry name" value="PROLYL ENDOPEPTIDASE"/>
    <property type="match status" value="1"/>
</dbReference>
<dbReference type="OrthoDB" id="9801421at2"/>
<keyword evidence="1" id="KW-0645">Protease</keyword>
<proteinExistence type="predicted"/>
<dbReference type="InterPro" id="IPR051167">
    <property type="entry name" value="Prolyl_oligopep/macrocyclase"/>
</dbReference>
<protein>
    <submittedName>
        <fullName evidence="6">Prolyl oligopeptidase family protein</fullName>
    </submittedName>
</protein>
<dbReference type="AlphaFoldDB" id="A9EDQ4"/>
<dbReference type="PROSITE" id="PS51257">
    <property type="entry name" value="PROKAR_LIPOPROTEIN"/>
    <property type="match status" value="1"/>
</dbReference>
<organism evidence="6 7">
    <name type="scientific">Kordia algicida OT-1</name>
    <dbReference type="NCBI Taxonomy" id="391587"/>
    <lineage>
        <taxon>Bacteria</taxon>
        <taxon>Pseudomonadati</taxon>
        <taxon>Bacteroidota</taxon>
        <taxon>Flavobacteriia</taxon>
        <taxon>Flavobacteriales</taxon>
        <taxon>Flavobacteriaceae</taxon>
        <taxon>Kordia</taxon>
    </lineage>
</organism>
<name>A9EDQ4_9FLAO</name>
<keyword evidence="3" id="KW-0720">Serine protease</keyword>
<feature type="domain" description="Peptidase S9 prolyl oligopeptidase catalytic" evidence="4">
    <location>
        <begin position="506"/>
        <end position="715"/>
    </location>
</feature>
<dbReference type="InterPro" id="IPR023302">
    <property type="entry name" value="Pept_S9A_N"/>
</dbReference>
<dbReference type="Gene3D" id="3.40.50.1820">
    <property type="entry name" value="alpha/beta hydrolase"/>
    <property type="match status" value="1"/>
</dbReference>
<dbReference type="GO" id="GO:0005829">
    <property type="term" value="C:cytosol"/>
    <property type="evidence" value="ECO:0007669"/>
    <property type="project" value="TreeGrafter"/>
</dbReference>
<comment type="caution">
    <text evidence="6">The sequence shown here is derived from an EMBL/GenBank/DDBJ whole genome shotgun (WGS) entry which is preliminary data.</text>
</comment>
<reference evidence="6 7" key="1">
    <citation type="journal article" date="2011" name="J. Bacteriol.">
        <title>Genome sequence of the algicidal bacterium Kordia algicida OT-1.</title>
        <authorList>
            <person name="Lee H.S."/>
            <person name="Kang S.G."/>
            <person name="Kwon K.K."/>
            <person name="Lee J.H."/>
            <person name="Kim S.J."/>
        </authorList>
    </citation>
    <scope>NUCLEOTIDE SEQUENCE [LARGE SCALE GENOMIC DNA]</scope>
    <source>
        <strain evidence="6 7">OT-1</strain>
    </source>
</reference>
<dbReference type="EMBL" id="ABIB01000024">
    <property type="protein sequence ID" value="EDP94209.1"/>
    <property type="molecule type" value="Genomic_DNA"/>
</dbReference>
<evidence type="ECO:0000256" key="3">
    <source>
        <dbReference type="ARBA" id="ARBA00022825"/>
    </source>
</evidence>
<dbReference type="RefSeq" id="WP_007092761.1">
    <property type="nucleotide sequence ID" value="NZ_CP142125.1"/>
</dbReference>
<dbReference type="SUPFAM" id="SSF50993">
    <property type="entry name" value="Peptidase/esterase 'gauge' domain"/>
    <property type="match status" value="1"/>
</dbReference>
<evidence type="ECO:0000259" key="4">
    <source>
        <dbReference type="Pfam" id="PF00326"/>
    </source>
</evidence>
<dbReference type="InterPro" id="IPR029058">
    <property type="entry name" value="AB_hydrolase_fold"/>
</dbReference>
<dbReference type="GO" id="GO:0006508">
    <property type="term" value="P:proteolysis"/>
    <property type="evidence" value="ECO:0007669"/>
    <property type="project" value="UniProtKB-KW"/>
</dbReference>
<evidence type="ECO:0000313" key="6">
    <source>
        <dbReference type="EMBL" id="EDP94209.1"/>
    </source>
</evidence>
<keyword evidence="7" id="KW-1185">Reference proteome</keyword>
<dbReference type="Pfam" id="PF00326">
    <property type="entry name" value="Peptidase_S9"/>
    <property type="match status" value="1"/>
</dbReference>
<dbReference type="eggNOG" id="COG1770">
    <property type="taxonomic scope" value="Bacteria"/>
</dbReference>
<dbReference type="GO" id="GO:0070012">
    <property type="term" value="F:oligopeptidase activity"/>
    <property type="evidence" value="ECO:0007669"/>
    <property type="project" value="TreeGrafter"/>
</dbReference>
<gene>
    <name evidence="6" type="ORF">KAOT1_00925</name>
</gene>
<evidence type="ECO:0000259" key="5">
    <source>
        <dbReference type="Pfam" id="PF02897"/>
    </source>
</evidence>
<evidence type="ECO:0000256" key="2">
    <source>
        <dbReference type="ARBA" id="ARBA00022801"/>
    </source>
</evidence>
<dbReference type="HOGENOM" id="CLU_011290_1_1_10"/>
<accession>A9EDQ4</accession>
<keyword evidence="2" id="KW-0378">Hydrolase</keyword>
<dbReference type="InterPro" id="IPR001375">
    <property type="entry name" value="Peptidase_S9_cat"/>
</dbReference>
<dbReference type="PANTHER" id="PTHR42881">
    <property type="entry name" value="PROLYL ENDOPEPTIDASE"/>
    <property type="match status" value="1"/>
</dbReference>
<dbReference type="PRINTS" id="PR00862">
    <property type="entry name" value="PROLIGOPTASE"/>
</dbReference>
<evidence type="ECO:0000256" key="1">
    <source>
        <dbReference type="ARBA" id="ARBA00022670"/>
    </source>
</evidence>
<sequence>MNKTLLSIILIILISCATEESFQRTIPTYLKSNTSDIYHGKEVKDTFRPLENMKDSLILHWYKNEAAYAQNILQNISGRELFQAETNAAHVEISQFTFTNNDHYYYLKKDASETVAKLYCRYKIEGEEILIFDPETYKNQSENNYYINYFNPSWNNAKIVISLSKDDQEISELIVLDAKTKKKYPQVITNAWPAALGGIRWLADDSGFFYEHIPHTNSDDENYLKNIQTVLYKIGSNPKRLNVYFSKENNPEINMNSGDFPEVILQNQSDKYLFSNVSGASAYYEYYYTAYDNLYNKKITWKPLFKQEDKIPFFSVDQDDLYFITAREASNFKICKTSLKNPDVRNPEILVAEDPKATISDFVITKQGLFFVKTKNGVSSKLYRLQSGEIEEIPIPKPAGAIYLLSKGADFDDLWIEISGWTTNEVRYKYNSEENTFTEESLYPEKTNTNYDNIVVEELEVPSHDGTLIPLSLIYHKDIQKNGNNHVLMRGYGTYAFSLTPEVDAMMMQWIDKGGIYAVTHVRGGGEKGDTWHKAGFKKTKPNTWKDFIACTEYLIEQKYTNASKIAAWSSSAGGILIGRAITERPDLYAAAIIRVGKLNTLRSENTPNGLNGIKEYGTVKDAKEFEYLLEMDAYHHVEDNEKYPALLLTAGMNDTRVPAWQPGKFAARMIQASNSNKPILFNVNFNSGHGFDASTEKRQTELQDILSFAFWQTGHEKFTLKKETQP</sequence>
<dbReference type="GO" id="GO:0004252">
    <property type="term" value="F:serine-type endopeptidase activity"/>
    <property type="evidence" value="ECO:0007669"/>
    <property type="project" value="InterPro"/>
</dbReference>
<evidence type="ECO:0000313" key="7">
    <source>
        <dbReference type="Proteomes" id="UP000002945"/>
    </source>
</evidence>
<dbReference type="InterPro" id="IPR002470">
    <property type="entry name" value="Peptidase_S9A"/>
</dbReference>
<dbReference type="Gene3D" id="2.130.10.120">
    <property type="entry name" value="Prolyl oligopeptidase, N-terminal domain"/>
    <property type="match status" value="1"/>
</dbReference>
<dbReference type="Proteomes" id="UP000002945">
    <property type="component" value="Unassembled WGS sequence"/>
</dbReference>
<dbReference type="Pfam" id="PF02897">
    <property type="entry name" value="Peptidase_S9_N"/>
    <property type="match status" value="1"/>
</dbReference>
<dbReference type="SUPFAM" id="SSF53474">
    <property type="entry name" value="alpha/beta-Hydrolases"/>
    <property type="match status" value="1"/>
</dbReference>
<feature type="domain" description="Peptidase S9A N-terminal" evidence="5">
    <location>
        <begin position="31"/>
        <end position="435"/>
    </location>
</feature>